<name>A0A4P7SIA5_9CELL</name>
<keyword evidence="2" id="KW-0238">DNA-binding</keyword>
<dbReference type="GO" id="GO:0006355">
    <property type="term" value="P:regulation of DNA-templated transcription"/>
    <property type="evidence" value="ECO:0007669"/>
    <property type="project" value="InterPro"/>
</dbReference>
<keyword evidence="1" id="KW-0805">Transcription regulation</keyword>
<dbReference type="AlphaFoldDB" id="A0A4P7SIA5"/>
<dbReference type="PANTHER" id="PTHR43214">
    <property type="entry name" value="TWO-COMPONENT RESPONSE REGULATOR"/>
    <property type="match status" value="1"/>
</dbReference>
<gene>
    <name evidence="6" type="ORF">E5225_09495</name>
</gene>
<dbReference type="Pfam" id="PF00196">
    <property type="entry name" value="GerE"/>
    <property type="match status" value="1"/>
</dbReference>
<organism evidence="6 7">
    <name type="scientific">Cellulomonas shaoxiangyii</name>
    <dbReference type="NCBI Taxonomy" id="2566013"/>
    <lineage>
        <taxon>Bacteria</taxon>
        <taxon>Bacillati</taxon>
        <taxon>Actinomycetota</taxon>
        <taxon>Actinomycetes</taxon>
        <taxon>Micrococcales</taxon>
        <taxon>Cellulomonadaceae</taxon>
        <taxon>Cellulomonas</taxon>
    </lineage>
</organism>
<dbReference type="EMBL" id="CP039291">
    <property type="protein sequence ID" value="QCB93760.1"/>
    <property type="molecule type" value="Genomic_DNA"/>
</dbReference>
<evidence type="ECO:0000256" key="4">
    <source>
        <dbReference type="SAM" id="MobiDB-lite"/>
    </source>
</evidence>
<dbReference type="RefSeq" id="WP_136225399.1">
    <property type="nucleotide sequence ID" value="NZ_CP039291.1"/>
</dbReference>
<dbReference type="InterPro" id="IPR036388">
    <property type="entry name" value="WH-like_DNA-bd_sf"/>
</dbReference>
<dbReference type="SUPFAM" id="SSF46894">
    <property type="entry name" value="C-terminal effector domain of the bipartite response regulators"/>
    <property type="match status" value="1"/>
</dbReference>
<feature type="region of interest" description="Disordered" evidence="4">
    <location>
        <begin position="1"/>
        <end position="30"/>
    </location>
</feature>
<evidence type="ECO:0000313" key="6">
    <source>
        <dbReference type="EMBL" id="QCB93760.1"/>
    </source>
</evidence>
<dbReference type="CDD" id="cd06170">
    <property type="entry name" value="LuxR_C_like"/>
    <property type="match status" value="1"/>
</dbReference>
<reference evidence="6 7" key="1">
    <citation type="submission" date="2019-04" db="EMBL/GenBank/DDBJ databases">
        <title>Isolation and identification of Cellulomonas shaoxiangyii sp. Nov. isolated from feces of the Tibetan antelopes (Pantholops hodgsonii) in the Qinghai-Tibet plateau of China.</title>
        <authorList>
            <person name="Tian Z."/>
        </authorList>
    </citation>
    <scope>NUCLEOTIDE SEQUENCE [LARGE SCALE GENOMIC DNA]</scope>
    <source>
        <strain evidence="6 7">Z28</strain>
    </source>
</reference>
<proteinExistence type="predicted"/>
<dbReference type="SMART" id="SM00421">
    <property type="entry name" value="HTH_LUXR"/>
    <property type="match status" value="1"/>
</dbReference>
<dbReference type="InterPro" id="IPR039420">
    <property type="entry name" value="WalR-like"/>
</dbReference>
<evidence type="ECO:0000313" key="7">
    <source>
        <dbReference type="Proteomes" id="UP000296469"/>
    </source>
</evidence>
<dbReference type="PANTHER" id="PTHR43214:SF24">
    <property type="entry name" value="TRANSCRIPTIONAL REGULATORY PROTEIN NARL-RELATED"/>
    <property type="match status" value="1"/>
</dbReference>
<accession>A0A4P7SIA5</accession>
<keyword evidence="7" id="KW-1185">Reference proteome</keyword>
<evidence type="ECO:0000256" key="1">
    <source>
        <dbReference type="ARBA" id="ARBA00023015"/>
    </source>
</evidence>
<dbReference type="InterPro" id="IPR016032">
    <property type="entry name" value="Sig_transdc_resp-reg_C-effctor"/>
</dbReference>
<feature type="region of interest" description="Disordered" evidence="4">
    <location>
        <begin position="488"/>
        <end position="509"/>
    </location>
</feature>
<dbReference type="PRINTS" id="PR00038">
    <property type="entry name" value="HTHLUXR"/>
</dbReference>
<protein>
    <recommendedName>
        <fullName evidence="5">HTH luxR-type domain-containing protein</fullName>
    </recommendedName>
</protein>
<evidence type="ECO:0000256" key="3">
    <source>
        <dbReference type="ARBA" id="ARBA00023163"/>
    </source>
</evidence>
<feature type="domain" description="HTH luxR-type" evidence="5">
    <location>
        <begin position="797"/>
        <end position="862"/>
    </location>
</feature>
<dbReference type="Gene3D" id="1.10.10.10">
    <property type="entry name" value="Winged helix-like DNA-binding domain superfamily/Winged helix DNA-binding domain"/>
    <property type="match status" value="1"/>
</dbReference>
<keyword evidence="3" id="KW-0804">Transcription</keyword>
<sequence>MGTTARTADGHVAPGAAPDGRTVLGAPRPPVDRPRCVAALGSAVEVHRVLVVDAPAGFGKTTLVTQWSSARGGPVVRVSLDAFHDDPVRLLRTLAGAVARAYPDTGGTGAVRSAGAGPGAQLDAVAELLGSLPAGTPVVLDDVHHVTSAAGRDALTAVLGARGPRFVLLGRAVRGLALGPGRVEGDVGDLGPATLALTPQETGDLVRAWGPGPDAAAVQDLWRVTLGWPVAVRAALRAGLLHRGRPQRALRPEDVPLTDYVREEVLGTLPPALADFVRRACVAQVVDPVLAEALVPGGAQLLDECVARGFVVRTPALAEAPAEPVWHAVLAAHVRVLVARTRPGTTRAVHRVVARHLASSDPASAIVHAVEGRAPDVAAQVLAGQWPELLVRDQLGAAQRLCAALAGSGADAPGPSPATAVVRALRSGGPAGAVDPVAAVVVAALMPAGGAAAGPATGPRDPLHAPPPADEATATVVHLLAGRAALNAPDAPPAGVPGERPGPPRPPDRAVAARLADAADVAAARGWPALALACRAEHALACARAARLDEARAGAAAVLADAARSGPTGAPLVTAAHLAAGLVAYWRDDLAAARRHLGAALDAGGARPELAVRAAAVLVTVCLAEGDPAGAARALARLDAAGAARGVEALGVSRAYLAALRQDAQGRTRDALALVDTSDPAFTSPLGACWRSDLHRRVGDRGAALGALRERGSVEGCHDVERVTFRAAHALLRRDPASAHRALEAALDAAAAQGVLRPLRERAAALRPLLVEHLGWGSAHEPLVTRLLVAQQDAPVPRPSAWALTDRELQVLTCMPSRMTVQEIAASLFVSANTVKTHVRSIYRKLGVDSRREAVRTAVRRGLL</sequence>
<evidence type="ECO:0000259" key="5">
    <source>
        <dbReference type="PROSITE" id="PS50043"/>
    </source>
</evidence>
<dbReference type="PROSITE" id="PS50043">
    <property type="entry name" value="HTH_LUXR_2"/>
    <property type="match status" value="1"/>
</dbReference>
<feature type="compositionally biased region" description="Pro residues" evidence="4">
    <location>
        <begin position="490"/>
        <end position="505"/>
    </location>
</feature>
<dbReference type="GO" id="GO:0003677">
    <property type="term" value="F:DNA binding"/>
    <property type="evidence" value="ECO:0007669"/>
    <property type="project" value="UniProtKB-KW"/>
</dbReference>
<dbReference type="KEGG" id="celz:E5225_09495"/>
<evidence type="ECO:0000256" key="2">
    <source>
        <dbReference type="ARBA" id="ARBA00023125"/>
    </source>
</evidence>
<dbReference type="Proteomes" id="UP000296469">
    <property type="component" value="Chromosome"/>
</dbReference>
<dbReference type="InterPro" id="IPR000792">
    <property type="entry name" value="Tscrpt_reg_LuxR_C"/>
</dbReference>